<dbReference type="Proteomes" id="UP000614272">
    <property type="component" value="Unassembled WGS sequence"/>
</dbReference>
<reference evidence="3" key="1">
    <citation type="journal article" date="2019" name="Int. J. Syst. Evol. Microbiol.">
        <title>The Global Catalogue of Microorganisms (GCM) 10K type strain sequencing project: providing services to taxonomists for standard genome sequencing and annotation.</title>
        <authorList>
            <consortium name="The Broad Institute Genomics Platform"/>
            <consortium name="The Broad Institute Genome Sequencing Center for Infectious Disease"/>
            <person name="Wu L."/>
            <person name="Ma J."/>
        </authorList>
    </citation>
    <scope>NUCLEOTIDE SEQUENCE [LARGE SCALE GENOMIC DNA]</scope>
    <source>
        <strain evidence="3">CGMCC 1.12923</strain>
    </source>
</reference>
<feature type="compositionally biased region" description="Polar residues" evidence="1">
    <location>
        <begin position="1"/>
        <end position="12"/>
    </location>
</feature>
<protein>
    <submittedName>
        <fullName evidence="2">Uncharacterized protein</fullName>
    </submittedName>
</protein>
<name>A0ABQ1RIT1_9ALTE</name>
<feature type="region of interest" description="Disordered" evidence="1">
    <location>
        <begin position="1"/>
        <end position="56"/>
    </location>
</feature>
<evidence type="ECO:0000313" key="3">
    <source>
        <dbReference type="Proteomes" id="UP000614272"/>
    </source>
</evidence>
<sequence length="56" mass="6571">MKQCSQIKNTLQYIPRQQEERRQSVVSPHWPKALVQPPYNNTQTFDETGLRSTPQS</sequence>
<gene>
    <name evidence="2" type="ORF">GCM10011357_24280</name>
</gene>
<keyword evidence="3" id="KW-1185">Reference proteome</keyword>
<evidence type="ECO:0000256" key="1">
    <source>
        <dbReference type="SAM" id="MobiDB-lite"/>
    </source>
</evidence>
<comment type="caution">
    <text evidence="2">The sequence shown here is derived from an EMBL/GenBank/DDBJ whole genome shotgun (WGS) entry which is preliminary data.</text>
</comment>
<proteinExistence type="predicted"/>
<organism evidence="2 3">
    <name type="scientific">Lacimicrobium alkaliphilum</name>
    <dbReference type="NCBI Taxonomy" id="1526571"/>
    <lineage>
        <taxon>Bacteria</taxon>
        <taxon>Pseudomonadati</taxon>
        <taxon>Pseudomonadota</taxon>
        <taxon>Gammaproteobacteria</taxon>
        <taxon>Alteromonadales</taxon>
        <taxon>Alteromonadaceae</taxon>
        <taxon>Lacimicrobium</taxon>
    </lineage>
</organism>
<evidence type="ECO:0000313" key="2">
    <source>
        <dbReference type="EMBL" id="GGD68380.1"/>
    </source>
</evidence>
<dbReference type="EMBL" id="BMGJ01000009">
    <property type="protein sequence ID" value="GGD68380.1"/>
    <property type="molecule type" value="Genomic_DNA"/>
</dbReference>
<feature type="compositionally biased region" description="Polar residues" evidence="1">
    <location>
        <begin position="38"/>
        <end position="56"/>
    </location>
</feature>
<accession>A0ABQ1RIT1</accession>